<dbReference type="NCBIfam" id="NF006731">
    <property type="entry name" value="PRK09262.1"/>
    <property type="match status" value="1"/>
</dbReference>
<dbReference type="PANTHER" id="PTHR33254">
    <property type="entry name" value="4-HYDROXY-4-METHYL-2-OXOGLUTARATE ALDOLASE 3-RELATED"/>
    <property type="match status" value="1"/>
</dbReference>
<dbReference type="Pfam" id="PF03737">
    <property type="entry name" value="RraA-like"/>
    <property type="match status" value="1"/>
</dbReference>
<evidence type="ECO:0000256" key="5">
    <source>
        <dbReference type="ARBA" id="ARBA00011233"/>
    </source>
</evidence>
<comment type="cofactor">
    <cofactor evidence="3">
        <name>a divalent metal cation</name>
        <dbReference type="ChEBI" id="CHEBI:60240"/>
    </cofactor>
</comment>
<organism evidence="19 20">
    <name type="scientific">Microbacterium album</name>
    <dbReference type="NCBI Taxonomy" id="2053191"/>
    <lineage>
        <taxon>Bacteria</taxon>
        <taxon>Bacillati</taxon>
        <taxon>Actinomycetota</taxon>
        <taxon>Actinomycetes</taxon>
        <taxon>Micrococcales</taxon>
        <taxon>Microbacteriaceae</taxon>
        <taxon>Microbacterium</taxon>
    </lineage>
</organism>
<keyword evidence="20" id="KW-1185">Reference proteome</keyword>
<dbReference type="RefSeq" id="WP_188754840.1">
    <property type="nucleotide sequence ID" value="NZ_BMJY01000002.1"/>
</dbReference>
<proteinExistence type="inferred from homology"/>
<evidence type="ECO:0000256" key="14">
    <source>
        <dbReference type="ARBA" id="ARBA00030169"/>
    </source>
</evidence>
<accession>A0A917MKI9</accession>
<evidence type="ECO:0000256" key="2">
    <source>
        <dbReference type="ARBA" id="ARBA00001946"/>
    </source>
</evidence>
<reference evidence="19" key="1">
    <citation type="journal article" date="2014" name="Int. J. Syst. Evol. Microbiol.">
        <title>Complete genome sequence of Corynebacterium casei LMG S-19264T (=DSM 44701T), isolated from a smear-ripened cheese.</title>
        <authorList>
            <consortium name="US DOE Joint Genome Institute (JGI-PGF)"/>
            <person name="Walter F."/>
            <person name="Albersmeier A."/>
            <person name="Kalinowski J."/>
            <person name="Ruckert C."/>
        </authorList>
    </citation>
    <scope>NUCLEOTIDE SEQUENCE</scope>
    <source>
        <strain evidence="19">CGMCC 1.15794</strain>
    </source>
</reference>
<evidence type="ECO:0000256" key="4">
    <source>
        <dbReference type="ARBA" id="ARBA00008621"/>
    </source>
</evidence>
<dbReference type="EMBL" id="BMJY01000002">
    <property type="protein sequence ID" value="GGH37079.1"/>
    <property type="molecule type" value="Genomic_DNA"/>
</dbReference>
<dbReference type="InterPro" id="IPR005493">
    <property type="entry name" value="RraA/RraA-like"/>
</dbReference>
<gene>
    <name evidence="19" type="ORF">GCM10010921_06690</name>
</gene>
<keyword evidence="12" id="KW-0456">Lyase</keyword>
<keyword evidence="11 18" id="KW-0460">Magnesium</keyword>
<evidence type="ECO:0000256" key="9">
    <source>
        <dbReference type="ARBA" id="ARBA00016549"/>
    </source>
</evidence>
<comment type="subunit">
    <text evidence="5">Homotrimer.</text>
</comment>
<dbReference type="Gene3D" id="3.50.30.40">
    <property type="entry name" value="Ribonuclease E inhibitor RraA/RraA-like"/>
    <property type="match status" value="1"/>
</dbReference>
<evidence type="ECO:0000256" key="13">
    <source>
        <dbReference type="ARBA" id="ARBA00025046"/>
    </source>
</evidence>
<sequence>MSGVVVTDIARPDPATVDALAAHGVATVHEAMGRVGLAGPAIRPIQQGVRVAGAAVTVLSWPGDNLMIHAAIEQCQAGDLLVVATTSDSTDGAFGDLFATALKARGVRGLVTATGVRDTQDLRDMGFPAWSNGVHSQGTVKATAGSVNVPVVVAGMLVHPGDVVIADDDGVVCVPRREAESALAAAEARVAKEEADRQAYASGAELSLDRKGLRAVLSELGVTYATQAEYEETHGR</sequence>
<evidence type="ECO:0000256" key="8">
    <source>
        <dbReference type="ARBA" id="ARBA00012947"/>
    </source>
</evidence>
<dbReference type="GO" id="GO:0032787">
    <property type="term" value="P:monocarboxylic acid metabolic process"/>
    <property type="evidence" value="ECO:0007669"/>
    <property type="project" value="UniProtKB-ARBA"/>
</dbReference>
<dbReference type="GO" id="GO:0046395">
    <property type="term" value="P:carboxylic acid catabolic process"/>
    <property type="evidence" value="ECO:0007669"/>
    <property type="project" value="UniProtKB-ARBA"/>
</dbReference>
<evidence type="ECO:0000256" key="3">
    <source>
        <dbReference type="ARBA" id="ARBA00001968"/>
    </source>
</evidence>
<dbReference type="EC" id="4.1.3.17" evidence="7"/>
<comment type="cofactor">
    <cofactor evidence="2 18">
        <name>Mg(2+)</name>
        <dbReference type="ChEBI" id="CHEBI:18420"/>
    </cofactor>
</comment>
<dbReference type="CDD" id="cd16841">
    <property type="entry name" value="RraA_family"/>
    <property type="match status" value="1"/>
</dbReference>
<evidence type="ECO:0000313" key="20">
    <source>
        <dbReference type="Proteomes" id="UP000657592"/>
    </source>
</evidence>
<protein>
    <recommendedName>
        <fullName evidence="9">Putative 4-hydroxy-4-methyl-2-oxoglutarate aldolase</fullName>
        <ecNumber evidence="8">4.1.1.112</ecNumber>
        <ecNumber evidence="7">4.1.3.17</ecNumber>
    </recommendedName>
    <alternativeName>
        <fullName evidence="15">Oxaloacetate decarboxylase</fullName>
    </alternativeName>
    <alternativeName>
        <fullName evidence="14">RraA-like protein</fullName>
    </alternativeName>
</protein>
<evidence type="ECO:0000256" key="11">
    <source>
        <dbReference type="ARBA" id="ARBA00022842"/>
    </source>
</evidence>
<dbReference type="GO" id="GO:0008948">
    <property type="term" value="F:oxaloacetate decarboxylase activity"/>
    <property type="evidence" value="ECO:0007669"/>
    <property type="project" value="UniProtKB-EC"/>
</dbReference>
<evidence type="ECO:0000256" key="1">
    <source>
        <dbReference type="ARBA" id="ARBA00001342"/>
    </source>
</evidence>
<comment type="caution">
    <text evidence="19">The sequence shown here is derived from an EMBL/GenBank/DDBJ whole genome shotgun (WGS) entry which is preliminary data.</text>
</comment>
<evidence type="ECO:0000256" key="17">
    <source>
        <dbReference type="ARBA" id="ARBA00061585"/>
    </source>
</evidence>
<comment type="similarity">
    <text evidence="4">Belongs to the class II aldolase/RraA-like family.</text>
</comment>
<evidence type="ECO:0000256" key="18">
    <source>
        <dbReference type="PIRSR" id="PIRSR605493-1"/>
    </source>
</evidence>
<evidence type="ECO:0000313" key="19">
    <source>
        <dbReference type="EMBL" id="GGH37079.1"/>
    </source>
</evidence>
<comment type="catalytic activity">
    <reaction evidence="1">
        <text>4-hydroxy-4-methyl-2-oxoglutarate = 2 pyruvate</text>
        <dbReference type="Rhea" id="RHEA:22748"/>
        <dbReference type="ChEBI" id="CHEBI:15361"/>
        <dbReference type="ChEBI" id="CHEBI:58276"/>
        <dbReference type="EC" id="4.1.3.17"/>
    </reaction>
</comment>
<dbReference type="AlphaFoldDB" id="A0A917MKI9"/>
<comment type="similarity">
    <text evidence="17">Belongs to the LigK/PcmE family.</text>
</comment>
<comment type="function">
    <text evidence="13">Catalyzes the aldol cleavage of 4-hydroxy-4-methyl-2-oxoglutarate (HMG) into 2 molecules of pyruvate. Also contains a secondary oxaloacetate (OAA) decarboxylase activity due to the common pyruvate enolate transition state formed following C-C bond cleavage in the retro-aldol and decarboxylation reactions.</text>
</comment>
<reference evidence="19" key="2">
    <citation type="submission" date="2020-09" db="EMBL/GenBank/DDBJ databases">
        <authorList>
            <person name="Sun Q."/>
            <person name="Zhou Y."/>
        </authorList>
    </citation>
    <scope>NUCLEOTIDE SEQUENCE</scope>
    <source>
        <strain evidence="19">CGMCC 1.15794</strain>
    </source>
</reference>
<evidence type="ECO:0000256" key="12">
    <source>
        <dbReference type="ARBA" id="ARBA00023239"/>
    </source>
</evidence>
<dbReference type="FunFam" id="3.50.30.40:FF:000002">
    <property type="entry name" value="4-carboxy-4-hydroxy-2-oxoadipate aldolase/oxaloacetate decarboxylase"/>
    <property type="match status" value="1"/>
</dbReference>
<evidence type="ECO:0000256" key="16">
    <source>
        <dbReference type="ARBA" id="ARBA00047973"/>
    </source>
</evidence>
<evidence type="ECO:0000256" key="6">
    <source>
        <dbReference type="ARBA" id="ARBA00011643"/>
    </source>
</evidence>
<evidence type="ECO:0000256" key="7">
    <source>
        <dbReference type="ARBA" id="ARBA00012213"/>
    </source>
</evidence>
<evidence type="ECO:0000256" key="15">
    <source>
        <dbReference type="ARBA" id="ARBA00032305"/>
    </source>
</evidence>
<keyword evidence="10 18" id="KW-0479">Metal-binding</keyword>
<dbReference type="GO" id="GO:0046872">
    <property type="term" value="F:metal ion binding"/>
    <property type="evidence" value="ECO:0007669"/>
    <property type="project" value="UniProtKB-KW"/>
</dbReference>
<dbReference type="InterPro" id="IPR036704">
    <property type="entry name" value="RraA/RraA-like_sf"/>
</dbReference>
<comment type="subunit">
    <text evidence="6">Homohexamer.</text>
</comment>
<feature type="binding site" evidence="18">
    <location>
        <position position="118"/>
    </location>
    <ligand>
        <name>Mg(2+)</name>
        <dbReference type="ChEBI" id="CHEBI:18420"/>
    </ligand>
</feature>
<dbReference type="GO" id="GO:0019336">
    <property type="term" value="P:phenol-containing compound catabolic process"/>
    <property type="evidence" value="ECO:0007669"/>
    <property type="project" value="UniProtKB-ARBA"/>
</dbReference>
<evidence type="ECO:0000256" key="10">
    <source>
        <dbReference type="ARBA" id="ARBA00022723"/>
    </source>
</evidence>
<dbReference type="PANTHER" id="PTHR33254:SF16">
    <property type="entry name" value="BLR3842 PROTEIN"/>
    <property type="match status" value="1"/>
</dbReference>
<feature type="binding site" evidence="18">
    <location>
        <position position="117"/>
    </location>
    <ligand>
        <name>substrate</name>
    </ligand>
</feature>
<comment type="catalytic activity">
    <reaction evidence="16">
        <text>oxaloacetate + H(+) = pyruvate + CO2</text>
        <dbReference type="Rhea" id="RHEA:15641"/>
        <dbReference type="ChEBI" id="CHEBI:15361"/>
        <dbReference type="ChEBI" id="CHEBI:15378"/>
        <dbReference type="ChEBI" id="CHEBI:16452"/>
        <dbReference type="ChEBI" id="CHEBI:16526"/>
        <dbReference type="EC" id="4.1.1.112"/>
    </reaction>
</comment>
<dbReference type="EC" id="4.1.1.112" evidence="8"/>
<dbReference type="GO" id="GO:0047443">
    <property type="term" value="F:4-hydroxy-4-methyl-2-oxoglutarate aldolase activity"/>
    <property type="evidence" value="ECO:0007669"/>
    <property type="project" value="UniProtKB-EC"/>
</dbReference>
<dbReference type="Proteomes" id="UP000657592">
    <property type="component" value="Unassembled WGS sequence"/>
</dbReference>
<dbReference type="SUPFAM" id="SSF89562">
    <property type="entry name" value="RraA-like"/>
    <property type="match status" value="1"/>
</dbReference>
<name>A0A917MKI9_9MICO</name>